<organism evidence="1 2">
    <name type="scientific">Keguizhuia sedimenti</name>
    <dbReference type="NCBI Taxonomy" id="3064264"/>
    <lineage>
        <taxon>Bacteria</taxon>
        <taxon>Pseudomonadati</taxon>
        <taxon>Pseudomonadota</taxon>
        <taxon>Betaproteobacteria</taxon>
        <taxon>Burkholderiales</taxon>
        <taxon>Oxalobacteraceae</taxon>
        <taxon>Keguizhuia</taxon>
    </lineage>
</organism>
<keyword evidence="2" id="KW-1185">Reference proteome</keyword>
<comment type="caution">
    <text evidence="1">The sequence shown here is derived from an EMBL/GenBank/DDBJ whole genome shotgun (WGS) entry which is preliminary data.</text>
</comment>
<sequence>MAEQTSSSKPSDIVTATGLSAEWLNSSCFCVSLDRASLTRALNAELVSPQIRSLVEERIPTLFSERPVFISDHQFQRMAQVIHAVESVVAMPAYRTQILAHAPAAARHDPCRAKGVFFGYDFHVSGDDLGLIEINTNAGGAMLNAVLARAHQSCCLDADREEELARSAAGLDTKIVEMFHQEWNLCRRGRPLQTIAIVDSQPQQQYLYPEFLMFQGLFERHGLNAVIADPSELAWQDGRLQFNGLAIDLVYNRLTDFMLASPKCRNLLAAYLADAIVLTPHPQAYALYANKRNLALLSDAGSLQALAVPAPLQEILLENIPRTQIVTQENADQLWQERRRLFFKPMEGYGSRAAYRGDKLTKRVWDEILSGEYVAQAIASPGERISGSKGDPQSLKFDIRCYVYDGRVQWMAARMYQGQTTNFRTRGGGFAPVYRLPDTGINQDNHVLLDSAANAMACCRNVCD</sequence>
<dbReference type="Proteomes" id="UP001225596">
    <property type="component" value="Unassembled WGS sequence"/>
</dbReference>
<proteinExistence type="predicted"/>
<protein>
    <recommendedName>
        <fullName evidence="3">Circularly permuted ATP-grasp superfamily protein</fullName>
    </recommendedName>
</protein>
<accession>A0ABU1BRG0</accession>
<name>A0ABU1BRG0_9BURK</name>
<evidence type="ECO:0000313" key="2">
    <source>
        <dbReference type="Proteomes" id="UP001225596"/>
    </source>
</evidence>
<dbReference type="SUPFAM" id="SSF56059">
    <property type="entry name" value="Glutathione synthetase ATP-binding domain-like"/>
    <property type="match status" value="1"/>
</dbReference>
<dbReference type="EMBL" id="JAUYVH010000010">
    <property type="protein sequence ID" value="MDQ9171598.1"/>
    <property type="molecule type" value="Genomic_DNA"/>
</dbReference>
<evidence type="ECO:0000313" key="1">
    <source>
        <dbReference type="EMBL" id="MDQ9171598.1"/>
    </source>
</evidence>
<evidence type="ECO:0008006" key="3">
    <source>
        <dbReference type="Google" id="ProtNLM"/>
    </source>
</evidence>
<reference evidence="1 2" key="1">
    <citation type="submission" date="2023-08" db="EMBL/GenBank/DDBJ databases">
        <title>Oxalobacteraceae gen .nov., isolated from river sludge outside the plant.</title>
        <authorList>
            <person name="Zhao S.Y."/>
        </authorList>
    </citation>
    <scope>NUCLEOTIDE SEQUENCE [LARGE SCALE GENOMIC DNA]</scope>
    <source>
        <strain evidence="1 2">R-40</strain>
    </source>
</reference>
<gene>
    <name evidence="1" type="ORF">Q8A64_14380</name>
</gene>
<dbReference type="RefSeq" id="WP_338437532.1">
    <property type="nucleotide sequence ID" value="NZ_JAUYVH010000010.1"/>
</dbReference>